<evidence type="ECO:0000313" key="2">
    <source>
        <dbReference type="Proteomes" id="UP000196560"/>
    </source>
</evidence>
<gene>
    <name evidence="1" type="ORF">B5G21_02610</name>
</gene>
<dbReference type="EMBL" id="NFHO01000002">
    <property type="protein sequence ID" value="OUN44173.1"/>
    <property type="molecule type" value="Genomic_DNA"/>
</dbReference>
<dbReference type="Proteomes" id="UP000196560">
    <property type="component" value="Unassembled WGS sequence"/>
</dbReference>
<comment type="caution">
    <text evidence="1">The sequence shown here is derived from an EMBL/GenBank/DDBJ whole genome shotgun (WGS) entry which is preliminary data.</text>
</comment>
<name>A0A1Y3U5X9_9ACTN</name>
<evidence type="ECO:0000313" key="1">
    <source>
        <dbReference type="EMBL" id="OUN44173.1"/>
    </source>
</evidence>
<accession>A0A1Y3U5X9</accession>
<dbReference type="RefSeq" id="WP_019128895.1">
    <property type="nucleotide sequence ID" value="NZ_CALUIC010000019.1"/>
</dbReference>
<keyword evidence="2" id="KW-1185">Reference proteome</keyword>
<dbReference type="STRING" id="1118060.GCA_000311845_01611"/>
<reference evidence="2" key="1">
    <citation type="submission" date="2017-04" db="EMBL/GenBank/DDBJ databases">
        <title>Function of individual gut microbiota members based on whole genome sequencing of pure cultures obtained from chicken caecum.</title>
        <authorList>
            <person name="Medvecky M."/>
            <person name="Cejkova D."/>
            <person name="Polansky O."/>
            <person name="Karasova D."/>
            <person name="Kubasova T."/>
            <person name="Cizek A."/>
            <person name="Rychlik I."/>
        </authorList>
    </citation>
    <scope>NUCLEOTIDE SEQUENCE [LARGE SCALE GENOMIC DNA]</scope>
    <source>
        <strain evidence="2">An70</strain>
    </source>
</reference>
<proteinExistence type="predicted"/>
<protein>
    <submittedName>
        <fullName evidence="1">Uncharacterized protein</fullName>
    </submittedName>
</protein>
<dbReference type="GeneID" id="98653812"/>
<organism evidence="1 2">
    <name type="scientific">Enorma massiliensis</name>
    <dbReference type="NCBI Taxonomy" id="1472761"/>
    <lineage>
        <taxon>Bacteria</taxon>
        <taxon>Bacillati</taxon>
        <taxon>Actinomycetota</taxon>
        <taxon>Coriobacteriia</taxon>
        <taxon>Coriobacteriales</taxon>
        <taxon>Coriobacteriaceae</taxon>
        <taxon>Enorma</taxon>
    </lineage>
</organism>
<dbReference type="AlphaFoldDB" id="A0A1Y3U5X9"/>
<sequence>MSRAVDQELDRLFAEAERSKTCLVAPSERTARLLNQRARAGHVIRPRRSLFARTAYWNALRPDEQALHIVRGLQKLHPSWTFCHESAALVWGLPLTYRRMDAVHVVNTRAMRRSGGNAIWHVIEGDSETVVEGVRVTSLERTLFDCLRSSTFVEGLPLADRGLALLNSGPQRLQDAFARFGKGCANISRAIGTLSYANARSESWAESVARALMITQGFALPDLQVELPRPLESDRSYRVDFFWQHASGRSVIGEVDGMIKYTRDAARPGQTAIRTLADEQHREAQLTMYRMPILRLSYQDLINTKRFVEKLTAYGIPRDPHVADAIKRLGAKSPRTALLYQEMRIPKEIIEQFIAS</sequence>
<dbReference type="eggNOG" id="COG5340">
    <property type="taxonomic scope" value="Bacteria"/>
</dbReference>